<feature type="compositionally biased region" description="Low complexity" evidence="7">
    <location>
        <begin position="377"/>
        <end position="387"/>
    </location>
</feature>
<evidence type="ECO:0000256" key="4">
    <source>
        <dbReference type="ARBA" id="ARBA00022989"/>
    </source>
</evidence>
<dbReference type="EMBL" id="AUSU01000357">
    <property type="protein sequence ID" value="EPS73660.1"/>
    <property type="molecule type" value="Genomic_DNA"/>
</dbReference>
<gene>
    <name evidence="10" type="ORF">M569_01093</name>
</gene>
<dbReference type="Pfam" id="PF02096">
    <property type="entry name" value="60KD_IMP"/>
    <property type="match status" value="1"/>
</dbReference>
<sequence length="433" mass="48565">MAFRRCIATRAKLLHQHQRVAPSVFPIGLHDNDDDDGGSRVNGISNYFHHRRGNNVDSRQGFGFLSRNRIFGSPMWSMPVRNMSNLSEGSSDKTAILIDAIGDQGYDAAIKAVPLVNEVAIAAADSYFPVAGLMYLIDYVHNYTGFNWWASIVVTTLLIRWIQIPFMISHLKSTSRFMLVRPQLEEVKLEMQRRGMSPAAVAEGQARMDALFKEYDVRWYTPVKGLLVTAPIFCCFFFAIKNMAEKVESFKGGGTLWFTDLTTPDSFYVFPIMTALTFWITVELNAQEGMESGATAGTVKNVSRAFAALTVFFTASFPKAIFCYWITSNLFSLSYGLVMKKPEVKKLLGLPDMPPPPPATATQSFSFFDAVKKYMAAQQQQEASQFSSPPPPPPEEEEPRKASISASSVLRQRIRSLERELKGKNKKVNNNKR</sequence>
<keyword evidence="11" id="KW-1185">Reference proteome</keyword>
<protein>
    <recommendedName>
        <fullName evidence="9">Membrane insertase YidC/Oxa/ALB C-terminal domain-containing protein</fullName>
    </recommendedName>
</protein>
<evidence type="ECO:0000259" key="9">
    <source>
        <dbReference type="Pfam" id="PF02096"/>
    </source>
</evidence>
<dbReference type="InterPro" id="IPR001708">
    <property type="entry name" value="YidC/ALB3/OXA1/COX18"/>
</dbReference>
<evidence type="ECO:0000313" key="11">
    <source>
        <dbReference type="Proteomes" id="UP000015453"/>
    </source>
</evidence>
<evidence type="ECO:0000256" key="1">
    <source>
        <dbReference type="ARBA" id="ARBA00004141"/>
    </source>
</evidence>
<accession>S8D2N4</accession>
<dbReference type="Proteomes" id="UP000015453">
    <property type="component" value="Unassembled WGS sequence"/>
</dbReference>
<feature type="region of interest" description="Disordered" evidence="7">
    <location>
        <begin position="377"/>
        <end position="410"/>
    </location>
</feature>
<evidence type="ECO:0000256" key="2">
    <source>
        <dbReference type="ARBA" id="ARBA00010583"/>
    </source>
</evidence>
<keyword evidence="5 8" id="KW-0472">Membrane</keyword>
<evidence type="ECO:0000256" key="3">
    <source>
        <dbReference type="ARBA" id="ARBA00022692"/>
    </source>
</evidence>
<feature type="transmembrane region" description="Helical" evidence="8">
    <location>
        <begin position="305"/>
        <end position="327"/>
    </location>
</feature>
<evidence type="ECO:0000256" key="7">
    <source>
        <dbReference type="SAM" id="MobiDB-lite"/>
    </source>
</evidence>
<comment type="similarity">
    <text evidence="2">Belongs to the OXA1/ALB3/YidC (TC 2.A.9.2) family.</text>
</comment>
<dbReference type="GO" id="GO:0032979">
    <property type="term" value="P:protein insertion into mitochondrial inner membrane from matrix"/>
    <property type="evidence" value="ECO:0007669"/>
    <property type="project" value="TreeGrafter"/>
</dbReference>
<dbReference type="PANTHER" id="PTHR12428">
    <property type="entry name" value="OXA1"/>
    <property type="match status" value="1"/>
</dbReference>
<feature type="transmembrane region" description="Helical" evidence="8">
    <location>
        <begin position="149"/>
        <end position="168"/>
    </location>
</feature>
<dbReference type="GO" id="GO:0005743">
    <property type="term" value="C:mitochondrial inner membrane"/>
    <property type="evidence" value="ECO:0007669"/>
    <property type="project" value="TreeGrafter"/>
</dbReference>
<evidence type="ECO:0000313" key="10">
    <source>
        <dbReference type="EMBL" id="EPS73660.1"/>
    </source>
</evidence>
<feature type="domain" description="Membrane insertase YidC/Oxa/ALB C-terminal" evidence="9">
    <location>
        <begin position="148"/>
        <end position="340"/>
    </location>
</feature>
<keyword evidence="4 8" id="KW-1133">Transmembrane helix</keyword>
<proteinExistence type="inferred from homology"/>
<evidence type="ECO:0000256" key="5">
    <source>
        <dbReference type="ARBA" id="ARBA00023136"/>
    </source>
</evidence>
<comment type="caution">
    <text evidence="10">The sequence shown here is derived from an EMBL/GenBank/DDBJ whole genome shotgun (WGS) entry which is preliminary data.</text>
</comment>
<comment type="subcellular location">
    <subcellularLocation>
        <location evidence="1 6">Membrane</location>
        <topology evidence="1 6">Multi-pass membrane protein</topology>
    </subcellularLocation>
</comment>
<evidence type="ECO:0000256" key="8">
    <source>
        <dbReference type="SAM" id="Phobius"/>
    </source>
</evidence>
<dbReference type="GO" id="GO:0032977">
    <property type="term" value="F:membrane insertase activity"/>
    <property type="evidence" value="ECO:0007669"/>
    <property type="project" value="InterPro"/>
</dbReference>
<dbReference type="NCBIfam" id="TIGR03592">
    <property type="entry name" value="yidC_oxa1_cterm"/>
    <property type="match status" value="1"/>
</dbReference>
<dbReference type="PANTHER" id="PTHR12428:SF34">
    <property type="entry name" value="MITOCHONDRIAL INNER MEMBRANE PROTEIN OXA1-LIKE"/>
    <property type="match status" value="1"/>
</dbReference>
<organism evidence="10 11">
    <name type="scientific">Genlisea aurea</name>
    <dbReference type="NCBI Taxonomy" id="192259"/>
    <lineage>
        <taxon>Eukaryota</taxon>
        <taxon>Viridiplantae</taxon>
        <taxon>Streptophyta</taxon>
        <taxon>Embryophyta</taxon>
        <taxon>Tracheophyta</taxon>
        <taxon>Spermatophyta</taxon>
        <taxon>Magnoliopsida</taxon>
        <taxon>eudicotyledons</taxon>
        <taxon>Gunneridae</taxon>
        <taxon>Pentapetalae</taxon>
        <taxon>asterids</taxon>
        <taxon>lamiids</taxon>
        <taxon>Lamiales</taxon>
        <taxon>Lentibulariaceae</taxon>
        <taxon>Genlisea</taxon>
    </lineage>
</organism>
<keyword evidence="3 6" id="KW-0812">Transmembrane</keyword>
<comment type="similarity">
    <text evidence="6">Belongs to the OXA1/ALB3/YidC family.</text>
</comment>
<evidence type="ECO:0000256" key="6">
    <source>
        <dbReference type="RuleBase" id="RU003945"/>
    </source>
</evidence>
<name>S8D2N4_9LAMI</name>
<dbReference type="OrthoDB" id="2148490at2759"/>
<feature type="transmembrane region" description="Helical" evidence="8">
    <location>
        <begin position="217"/>
        <end position="240"/>
    </location>
</feature>
<reference evidence="10 11" key="1">
    <citation type="journal article" date="2013" name="BMC Genomics">
        <title>The miniature genome of a carnivorous plant Genlisea aurea contains a low number of genes and short non-coding sequences.</title>
        <authorList>
            <person name="Leushkin E.V."/>
            <person name="Sutormin R.A."/>
            <person name="Nabieva E.R."/>
            <person name="Penin A.A."/>
            <person name="Kondrashov A.S."/>
            <person name="Logacheva M.D."/>
        </authorList>
    </citation>
    <scope>NUCLEOTIDE SEQUENCE [LARGE SCALE GENOMIC DNA]</scope>
</reference>
<dbReference type="AlphaFoldDB" id="S8D2N4"/>
<dbReference type="InterPro" id="IPR028055">
    <property type="entry name" value="YidC/Oxa/ALB_C"/>
</dbReference>
<dbReference type="CDD" id="cd20069">
    <property type="entry name" value="5TM_Oxa1-like"/>
    <property type="match status" value="1"/>
</dbReference>